<protein>
    <recommendedName>
        <fullName evidence="3">Apple domain-containing protein</fullName>
    </recommendedName>
</protein>
<dbReference type="Proteomes" id="UP001159427">
    <property type="component" value="Unassembled WGS sequence"/>
</dbReference>
<organism evidence="1 2">
    <name type="scientific">Porites evermanni</name>
    <dbReference type="NCBI Taxonomy" id="104178"/>
    <lineage>
        <taxon>Eukaryota</taxon>
        <taxon>Metazoa</taxon>
        <taxon>Cnidaria</taxon>
        <taxon>Anthozoa</taxon>
        <taxon>Hexacorallia</taxon>
        <taxon>Scleractinia</taxon>
        <taxon>Fungiina</taxon>
        <taxon>Poritidae</taxon>
        <taxon>Porites</taxon>
    </lineage>
</organism>
<dbReference type="EMBL" id="CALNXI010000335">
    <property type="protein sequence ID" value="CAH3025064.1"/>
    <property type="molecule type" value="Genomic_DNA"/>
</dbReference>
<keyword evidence="2" id="KW-1185">Reference proteome</keyword>
<proteinExistence type="predicted"/>
<name>A0ABN8M9R6_9CNID</name>
<accession>A0ABN8M9R6</accession>
<comment type="caution">
    <text evidence="1">The sequence shown here is derived from an EMBL/GenBank/DDBJ whole genome shotgun (WGS) entry which is preliminary data.</text>
</comment>
<reference evidence="1 2" key="1">
    <citation type="submission" date="2022-05" db="EMBL/GenBank/DDBJ databases">
        <authorList>
            <consortium name="Genoscope - CEA"/>
            <person name="William W."/>
        </authorList>
    </citation>
    <scope>NUCLEOTIDE SEQUENCE [LARGE SCALE GENOMIC DNA]</scope>
</reference>
<sequence>QCARNNRYVTFLTPDNGFYLEGHVFLNVSVELNQDCQDQCTLARECFSYNIGPPIDNKMACELSNSDHLQHPEDLKPRRDWNYRGTKALNIRYSQLESITSSIVEEAVGKCVSNGLANWVSKETEDLRKVRNDAKIKHPLLNRAAPRKRLKVVFYLANQAKYLDVQL</sequence>
<evidence type="ECO:0000313" key="1">
    <source>
        <dbReference type="EMBL" id="CAH3025064.1"/>
    </source>
</evidence>
<feature type="non-terminal residue" evidence="1">
    <location>
        <position position="1"/>
    </location>
</feature>
<gene>
    <name evidence="1" type="ORF">PEVE_00024961</name>
</gene>
<evidence type="ECO:0008006" key="3">
    <source>
        <dbReference type="Google" id="ProtNLM"/>
    </source>
</evidence>
<evidence type="ECO:0000313" key="2">
    <source>
        <dbReference type="Proteomes" id="UP001159427"/>
    </source>
</evidence>